<evidence type="ECO:0000313" key="4">
    <source>
        <dbReference type="EMBL" id="PRR75575.1"/>
    </source>
</evidence>
<reference evidence="4 5" key="1">
    <citation type="submission" date="2018-03" db="EMBL/GenBank/DDBJ databases">
        <title>Genome sequence of Moorella humiferrea DSM 23265.</title>
        <authorList>
            <person name="Poehlein A."/>
            <person name="Daniel R."/>
        </authorList>
    </citation>
    <scope>NUCLEOTIDE SEQUENCE [LARGE SCALE GENOMIC DNA]</scope>
    <source>
        <strain evidence="4 5">DSM 23265</strain>
    </source>
</reference>
<dbReference type="CDD" id="cd16295">
    <property type="entry name" value="TTHA0252-CPSF-like_MBL-fold"/>
    <property type="match status" value="1"/>
</dbReference>
<keyword evidence="5" id="KW-1185">Reference proteome</keyword>
<evidence type="ECO:0000259" key="3">
    <source>
        <dbReference type="SMART" id="SM01027"/>
    </source>
</evidence>
<dbReference type="Pfam" id="PF10996">
    <property type="entry name" value="Beta-Casp"/>
    <property type="match status" value="1"/>
</dbReference>
<gene>
    <name evidence="4" type="ORF">MOHU_03440</name>
</gene>
<evidence type="ECO:0000256" key="1">
    <source>
        <dbReference type="ARBA" id="ARBA00022801"/>
    </source>
</evidence>
<dbReference type="InterPro" id="IPR022712">
    <property type="entry name" value="Beta_Casp"/>
</dbReference>
<proteinExistence type="predicted"/>
<dbReference type="GO" id="GO:0016787">
    <property type="term" value="F:hydrolase activity"/>
    <property type="evidence" value="ECO:0007669"/>
    <property type="project" value="UniProtKB-KW"/>
</dbReference>
<dbReference type="Pfam" id="PF00753">
    <property type="entry name" value="Lactamase_B"/>
    <property type="match status" value="1"/>
</dbReference>
<organism evidence="4 5">
    <name type="scientific">Neomoorella humiferrea</name>
    <dbReference type="NCBI Taxonomy" id="676965"/>
    <lineage>
        <taxon>Bacteria</taxon>
        <taxon>Bacillati</taxon>
        <taxon>Bacillota</taxon>
        <taxon>Clostridia</taxon>
        <taxon>Neomoorellales</taxon>
        <taxon>Neomoorellaceae</taxon>
        <taxon>Neomoorella</taxon>
    </lineage>
</organism>
<dbReference type="InterPro" id="IPR011108">
    <property type="entry name" value="RMMBL"/>
</dbReference>
<evidence type="ECO:0000313" key="5">
    <source>
        <dbReference type="Proteomes" id="UP000238415"/>
    </source>
</evidence>
<dbReference type="PANTHER" id="PTHR11203">
    <property type="entry name" value="CLEAVAGE AND POLYADENYLATION SPECIFICITY FACTOR FAMILY MEMBER"/>
    <property type="match status" value="1"/>
</dbReference>
<evidence type="ECO:0000259" key="2">
    <source>
        <dbReference type="SMART" id="SM00849"/>
    </source>
</evidence>
<dbReference type="SMART" id="SM01027">
    <property type="entry name" value="Beta-Casp"/>
    <property type="match status" value="1"/>
</dbReference>
<dbReference type="SUPFAM" id="SSF56281">
    <property type="entry name" value="Metallo-hydrolase/oxidoreductase"/>
    <property type="match status" value="1"/>
</dbReference>
<keyword evidence="1 4" id="KW-0378">Hydrolase</keyword>
<dbReference type="Gene3D" id="3.60.15.10">
    <property type="entry name" value="Ribonuclease Z/Hydroxyacylglutathione hydrolase-like"/>
    <property type="match status" value="1"/>
</dbReference>
<dbReference type="Pfam" id="PF07521">
    <property type="entry name" value="RMMBL"/>
    <property type="match status" value="1"/>
</dbReference>
<dbReference type="InterPro" id="IPR050698">
    <property type="entry name" value="MBL"/>
</dbReference>
<dbReference type="EC" id="3.1.-.-" evidence="4"/>
<comment type="caution">
    <text evidence="4">The sequence shown here is derived from an EMBL/GenBank/DDBJ whole genome shotgun (WGS) entry which is preliminary data.</text>
</comment>
<dbReference type="EMBL" id="PVXM01000004">
    <property type="protein sequence ID" value="PRR75575.1"/>
    <property type="molecule type" value="Genomic_DNA"/>
</dbReference>
<name>A0A2T0AY24_9FIRM</name>
<feature type="domain" description="Metallo-beta-lactamase" evidence="2">
    <location>
        <begin position="14"/>
        <end position="220"/>
    </location>
</feature>
<dbReference type="InterPro" id="IPR001279">
    <property type="entry name" value="Metallo-B-lactamas"/>
</dbReference>
<protein>
    <submittedName>
        <fullName evidence="4">Ribonuclease</fullName>
        <ecNumber evidence="4">3.1.-.-</ecNumber>
    </submittedName>
</protein>
<dbReference type="RefSeq" id="WP_106004383.1">
    <property type="nucleotide sequence ID" value="NZ_CP136419.1"/>
</dbReference>
<dbReference type="PANTHER" id="PTHR11203:SF37">
    <property type="entry name" value="INTEGRATOR COMPLEX SUBUNIT 11"/>
    <property type="match status" value="1"/>
</dbReference>
<dbReference type="GO" id="GO:0004521">
    <property type="term" value="F:RNA endonuclease activity"/>
    <property type="evidence" value="ECO:0007669"/>
    <property type="project" value="TreeGrafter"/>
</dbReference>
<dbReference type="SMART" id="SM00849">
    <property type="entry name" value="Lactamase_B"/>
    <property type="match status" value="1"/>
</dbReference>
<dbReference type="Proteomes" id="UP000238415">
    <property type="component" value="Unassembled WGS sequence"/>
</dbReference>
<accession>A0A2T0AY24</accession>
<feature type="domain" description="Beta-Casp" evidence="3">
    <location>
        <begin position="254"/>
        <end position="379"/>
    </location>
</feature>
<dbReference type="OrthoDB" id="9803916at2"/>
<dbReference type="InterPro" id="IPR036866">
    <property type="entry name" value="RibonucZ/Hydroxyglut_hydro"/>
</dbReference>
<dbReference type="AlphaFoldDB" id="A0A2T0AY24"/>
<dbReference type="Gene3D" id="3.40.50.10890">
    <property type="match status" value="1"/>
</dbReference>
<sequence length="531" mass="58053">MINLHFYGAAGTVTGSCYLLDNGHYRILIDRGLFQGSKAIKERNYGPFPFNPATIDALVLTHAHIDHCGLIPKLYLGGFKGPVFATPATIELAAALLPDSGHIQEMEVERKNRKNSRAGLPLLTPIYTAAQAAECLQFFQSLDYQNEKEILPGFRLRFQDAGHILGSAIAELWVKDGAEEIKITFSGDLGNPGQPIVKDPTPIESTDYLIMESTYGNRRHNTQGDKIELLKEIINKTMKKGGNLVIPAFAVERTQDLLYYLNILLNQKAINVDNIYLDSPLAAAATDIFCRHQEYFDAETKELSKDGACPLFLPGLKISRTAEESMAINKIKGGAIIIAASGMCDAGRIKHHLKHNLWRPECTVLLVGYQAAGTLGRRLLEGEKRVRIHGEEIAVRADIISLDGFSAHADRDGLLKWLKSCGSPPKKVFVTHGEEEAARDFAALVTAELGVPAEAPQWLATARLLPAKATLSSVLPEAPAAQVAAAVEAEAVYQRILVQLKAMVDAGFANHDYGGVQRKLQQIAALLNHQI</sequence>